<gene>
    <name evidence="1" type="ORF">HKW66_Vig0149750</name>
</gene>
<evidence type="ECO:0000313" key="2">
    <source>
        <dbReference type="Proteomes" id="UP000743370"/>
    </source>
</evidence>
<name>A0A8T0JU99_PHAAN</name>
<evidence type="ECO:0000313" key="1">
    <source>
        <dbReference type="EMBL" id="KAG2384262.1"/>
    </source>
</evidence>
<proteinExistence type="predicted"/>
<dbReference type="Proteomes" id="UP000743370">
    <property type="component" value="Unassembled WGS sequence"/>
</dbReference>
<reference evidence="1 2" key="1">
    <citation type="submission" date="2020-05" db="EMBL/GenBank/DDBJ databases">
        <title>Vigna angularis (adzuki bean) Var. LongXiaoDou No. 4 denovo assembly.</title>
        <authorList>
            <person name="Xiang H."/>
        </authorList>
    </citation>
    <scope>NUCLEOTIDE SEQUENCE [LARGE SCALE GENOMIC DNA]</scope>
    <source>
        <tissue evidence="1">Leaf</tissue>
    </source>
</reference>
<organism evidence="1 2">
    <name type="scientific">Phaseolus angularis</name>
    <name type="common">Azuki bean</name>
    <name type="synonym">Vigna angularis</name>
    <dbReference type="NCBI Taxonomy" id="3914"/>
    <lineage>
        <taxon>Eukaryota</taxon>
        <taxon>Viridiplantae</taxon>
        <taxon>Streptophyta</taxon>
        <taxon>Embryophyta</taxon>
        <taxon>Tracheophyta</taxon>
        <taxon>Spermatophyta</taxon>
        <taxon>Magnoliopsida</taxon>
        <taxon>eudicotyledons</taxon>
        <taxon>Gunneridae</taxon>
        <taxon>Pentapetalae</taxon>
        <taxon>rosids</taxon>
        <taxon>fabids</taxon>
        <taxon>Fabales</taxon>
        <taxon>Fabaceae</taxon>
        <taxon>Papilionoideae</taxon>
        <taxon>50 kb inversion clade</taxon>
        <taxon>NPAAA clade</taxon>
        <taxon>indigoferoid/millettioid clade</taxon>
        <taxon>Phaseoleae</taxon>
        <taxon>Vigna</taxon>
    </lineage>
</organism>
<sequence length="172" mass="18686">MSTATGDEDPVRMGTTVREMRKHDFLTRDGLDGATDGKEIHVMMEGRRGGGGVEAKEMLVNDYEGRKLTSGLIRNLGAHGRGHPLCKHSQFRVKDLPLVALIIFVLPVSTSSFLLSSSLQLLSFSSAAPSFSSCFQFSCALNSPSFAFFLLPLGFSFSSPLYDPPVISPPSW</sequence>
<accession>A0A8T0JU99</accession>
<dbReference type="AlphaFoldDB" id="A0A8T0JU99"/>
<dbReference type="EMBL" id="JABFOF010000008">
    <property type="protein sequence ID" value="KAG2384262.1"/>
    <property type="molecule type" value="Genomic_DNA"/>
</dbReference>
<comment type="caution">
    <text evidence="1">The sequence shown here is derived from an EMBL/GenBank/DDBJ whole genome shotgun (WGS) entry which is preliminary data.</text>
</comment>
<protein>
    <submittedName>
        <fullName evidence="1">Uncharacterized protein</fullName>
    </submittedName>
</protein>